<evidence type="ECO:0000313" key="2">
    <source>
        <dbReference type="EMBL" id="SVD31366.1"/>
    </source>
</evidence>
<dbReference type="EMBL" id="UINC01142807">
    <property type="protein sequence ID" value="SVD31366.1"/>
    <property type="molecule type" value="Genomic_DNA"/>
</dbReference>
<protein>
    <recommendedName>
        <fullName evidence="1">DUF4159 domain-containing protein</fullName>
    </recommendedName>
</protein>
<dbReference type="AlphaFoldDB" id="A0A382UAR3"/>
<reference evidence="2" key="1">
    <citation type="submission" date="2018-05" db="EMBL/GenBank/DDBJ databases">
        <authorList>
            <person name="Lanie J.A."/>
            <person name="Ng W.-L."/>
            <person name="Kazmierczak K.M."/>
            <person name="Andrzejewski T.M."/>
            <person name="Davidsen T.M."/>
            <person name="Wayne K.J."/>
            <person name="Tettelin H."/>
            <person name="Glass J.I."/>
            <person name="Rusch D."/>
            <person name="Podicherti R."/>
            <person name="Tsui H.-C.T."/>
            <person name="Winkler M.E."/>
        </authorList>
    </citation>
    <scope>NUCLEOTIDE SEQUENCE</scope>
</reference>
<dbReference type="InterPro" id="IPR025297">
    <property type="entry name" value="DUF4159"/>
</dbReference>
<sequence length="229" mass="26591">VKINAVQNMLKKSIQYIKIGVFLLCIFSSLPAQEFTIARIHYSGGGDWYGDPSSLPNLLNYLSANTPMKPKPEEVRIKLTDKELTSYPYLYMTGHGNIRLSEEEIIILREFLLRGAFLHADDNYGMNESFRREMKRVFPNKDFIELPHEHPLFQSYFDFPNGLPKVHEHDGNPPQAFGLFDKERIMVLYTFESDLGDGWEDEEVHKDPREIREKALQMGVNIVYFALTQ</sequence>
<dbReference type="Gene3D" id="3.40.50.12140">
    <property type="entry name" value="Domain of unknown function DUF4159"/>
    <property type="match status" value="1"/>
</dbReference>
<name>A0A382UAR3_9ZZZZ</name>
<evidence type="ECO:0000259" key="1">
    <source>
        <dbReference type="Pfam" id="PF13709"/>
    </source>
</evidence>
<organism evidence="2">
    <name type="scientific">marine metagenome</name>
    <dbReference type="NCBI Taxonomy" id="408172"/>
    <lineage>
        <taxon>unclassified sequences</taxon>
        <taxon>metagenomes</taxon>
        <taxon>ecological metagenomes</taxon>
    </lineage>
</organism>
<feature type="non-terminal residue" evidence="2">
    <location>
        <position position="1"/>
    </location>
</feature>
<accession>A0A382UAR3</accession>
<dbReference type="Pfam" id="PF13709">
    <property type="entry name" value="DUF4159"/>
    <property type="match status" value="1"/>
</dbReference>
<feature type="domain" description="DUF4159" evidence="1">
    <location>
        <begin position="36"/>
        <end position="227"/>
    </location>
</feature>
<proteinExistence type="predicted"/>
<gene>
    <name evidence="2" type="ORF">METZ01_LOCUS384220</name>
</gene>